<dbReference type="EMBL" id="VLKE01000001">
    <property type="protein sequence ID" value="TWH70522.1"/>
    <property type="molecule type" value="Genomic_DNA"/>
</dbReference>
<dbReference type="RefSeq" id="WP_145776772.1">
    <property type="nucleotide sequence ID" value="NZ_BAAATQ010000258.1"/>
</dbReference>
<evidence type="ECO:0000313" key="3">
    <source>
        <dbReference type="EMBL" id="TWH70522.1"/>
    </source>
</evidence>
<dbReference type="SUPFAM" id="SSF47090">
    <property type="entry name" value="PGBD-like"/>
    <property type="match status" value="1"/>
</dbReference>
<accession>A0A562II03</accession>
<feature type="region of interest" description="Disordered" evidence="1">
    <location>
        <begin position="236"/>
        <end position="255"/>
    </location>
</feature>
<dbReference type="Proteomes" id="UP000319825">
    <property type="component" value="Unassembled WGS sequence"/>
</dbReference>
<keyword evidence="4" id="KW-1185">Reference proteome</keyword>
<sequence>MTAPSGLPLVLCGPVVRRVDPTSVTVFVALRAASTVTLTVFGVGAAPGYARGATVGTGSRATVRLGERLHVAAVTVAGITLQPGTLYGYDLGFAGGAPGNSLFDAGVVAADPTVARAALTYLGHPQAPAAAPAYPTFATPPADPNRLRIFHGSCRKPHGEGTDAFPALDPIIAGVAGDPVLRPHQLVLGGDQIYADDVADPLLAIIHGHDALAAVGGEPAVPAHVGVATRLGLTPEAMPVGSTGQPTDDTYKPGKRATTMERDAKFTSGEAASHLMSLREYLCMYLLVWSDVLWPESWPRFEHVLPADTRILKDPQDRRPGETVYDLMRAGRPYTPSAQQKEIIERYTRWQEQALSLWGFRQGLAAVRRQLANVATYMVADDHEITDDWNMTRSWVTDAVVNSPLGRRVVRNGMAAFAVFQAWGNTPERFAEAGDTGAPGRAALDALRDWTATPNDGYDEALRTRLGLPTAVTDEGRLARPAGALTYHWTVTWPRYQLVALDTRTWRQFAAGAAHPGGLLYDDQPLNEMISGAGVLGDDAVTVVAQPVALFGVPVLEQLAQPLAKVFAGRYTADNEDAWVASDAAVHKILARLFAAAPPGADGIRRRRLVMLGGDIHFGSAERIRYSATLPYACGPDPAKPFQGVNRTEGVLAGFVSSGFHNEDDKTRLLHAVGYVPLLDVTGRIDLVGWANELPDKEGQRMQAGVQVTLAADDVTGWWVSGRPSVADLDALKVLTRPPEWSVYVQFVRHDEADPQVLRDGTPESVVDPAGLPRDQALAQYLAAARNLDNYKGSWGNGKEIVGHNNLGEITFDWPDGECKSATQRLWWHLPGEKRAAALTTFTVDLSFGCSLTVTPPYGGWVLRPDDRDATATAKARYDGIERPAELAPATDRWVTRLQQDLATLGFLAPDAADGTYGIVTYWAVREFQAYARRERAATEPAGATATRYSDRLRPVDVPEAQRYLGPVSGVADLATQVAMKHWLNQRWRCPVVVEAWQVAGDVPQRLDRPNVWLFDEVTAADRRLYSRVVTGRPTDAGGVPAEHPELIRLGAYRAHTTDAQWSGPVLDAESELLPEAVLPRPQEHGAGPSLPALVAAIAGGGDAGARAARQLSTFKVLRAVAENRVPDAAGGYLDAVAADDPAVIRFGPYGWRAHGPLLAPTTAPPVLDIDAAPGEMWAYLAFLRATDRDAYEALGGQAGVTAVPGWGPDGAGLLFPDLRVLRARPAQTDATGAAGPGIATTLELLGLRSWHWMHRYALALRGHDGVRRGIWTFARQRLHDLLATDWDSPDPAVAPTVADVPGADGNPRRARIGDVFTSERSVALLACWQQYRPHQLVAVGAPASNAEKAEFRTRPRAATPLHLVLTKAREARKADFTGPPTGWTDAHETALIAAVGQVVAGDAEVAAALTRLAAWPSWPTGRTYTLPVDALPATERGLSAARGALRLDLGDVPRVTP</sequence>
<dbReference type="InterPro" id="IPR002477">
    <property type="entry name" value="Peptidoglycan-bd-like"/>
</dbReference>
<gene>
    <name evidence="3" type="ORF">JD77_05547</name>
</gene>
<name>A0A562II03_MICOL</name>
<protein>
    <submittedName>
        <fullName evidence="3">Putative peptidoglycan binding protein</fullName>
    </submittedName>
</protein>
<comment type="caution">
    <text evidence="3">The sequence shown here is derived from an EMBL/GenBank/DDBJ whole genome shotgun (WGS) entry which is preliminary data.</text>
</comment>
<evidence type="ECO:0000256" key="1">
    <source>
        <dbReference type="SAM" id="MobiDB-lite"/>
    </source>
</evidence>
<dbReference type="Pfam" id="PF01471">
    <property type="entry name" value="PG_binding_1"/>
    <property type="match status" value="1"/>
</dbReference>
<organism evidence="3 4">
    <name type="scientific">Micromonospora olivasterospora</name>
    <dbReference type="NCBI Taxonomy" id="1880"/>
    <lineage>
        <taxon>Bacteria</taxon>
        <taxon>Bacillati</taxon>
        <taxon>Actinomycetota</taxon>
        <taxon>Actinomycetes</taxon>
        <taxon>Micromonosporales</taxon>
        <taxon>Micromonosporaceae</taxon>
        <taxon>Micromonospora</taxon>
    </lineage>
</organism>
<dbReference type="Gene3D" id="3.60.21.70">
    <property type="entry name" value="PhoD-like phosphatase"/>
    <property type="match status" value="1"/>
</dbReference>
<proteinExistence type="predicted"/>
<dbReference type="PANTHER" id="PTHR37031:SF2">
    <property type="entry name" value="PHOD-LIKE PHOSPHATASE METALLOPHOSPHATASE DOMAIN-CONTAINING PROTEIN"/>
    <property type="match status" value="1"/>
</dbReference>
<evidence type="ECO:0000259" key="2">
    <source>
        <dbReference type="Pfam" id="PF01471"/>
    </source>
</evidence>
<dbReference type="Gene3D" id="1.10.101.10">
    <property type="entry name" value="PGBD-like superfamily/PGBD"/>
    <property type="match status" value="1"/>
</dbReference>
<feature type="domain" description="Peptidoglycan binding-like" evidence="2">
    <location>
        <begin position="895"/>
        <end position="932"/>
    </location>
</feature>
<dbReference type="InterPro" id="IPR036365">
    <property type="entry name" value="PGBD-like_sf"/>
</dbReference>
<evidence type="ECO:0000313" key="4">
    <source>
        <dbReference type="Proteomes" id="UP000319825"/>
    </source>
</evidence>
<dbReference type="InterPro" id="IPR036366">
    <property type="entry name" value="PGBDSf"/>
</dbReference>
<dbReference type="InterPro" id="IPR038607">
    <property type="entry name" value="PhoD-like_sf"/>
</dbReference>
<dbReference type="OrthoDB" id="9795624at2"/>
<dbReference type="PANTHER" id="PTHR37031">
    <property type="entry name" value="METALLOPHOSPHATASE BINDING DOMAIN PROTEIN"/>
    <property type="match status" value="1"/>
</dbReference>
<reference evidence="3 4" key="1">
    <citation type="submission" date="2019-07" db="EMBL/GenBank/DDBJ databases">
        <title>R&amp;d 2014.</title>
        <authorList>
            <person name="Klenk H.-P."/>
        </authorList>
    </citation>
    <scope>NUCLEOTIDE SEQUENCE [LARGE SCALE GENOMIC DNA]</scope>
    <source>
        <strain evidence="3 4">DSM 43868</strain>
    </source>
</reference>